<gene>
    <name evidence="4" type="ORF">SAMN02745702_02078</name>
</gene>
<dbReference type="STRING" id="1121442.SAMN02745702_02078"/>
<evidence type="ECO:0000256" key="2">
    <source>
        <dbReference type="ARBA" id="ARBA00022679"/>
    </source>
</evidence>
<keyword evidence="2" id="KW-0808">Transferase</keyword>
<feature type="domain" description="Pyruvate carboxyltransferase" evidence="3">
    <location>
        <begin position="50"/>
        <end position="320"/>
    </location>
</feature>
<evidence type="ECO:0000259" key="3">
    <source>
        <dbReference type="PROSITE" id="PS50991"/>
    </source>
</evidence>
<protein>
    <submittedName>
        <fullName evidence="4">Isopropylmalate/homocitrate/citramalate synthases</fullName>
    </submittedName>
</protein>
<dbReference type="InterPro" id="IPR000891">
    <property type="entry name" value="PYR_CT"/>
</dbReference>
<accession>A0A1T4WD90</accession>
<evidence type="ECO:0000256" key="1">
    <source>
        <dbReference type="ARBA" id="ARBA00006154"/>
    </source>
</evidence>
<dbReference type="Pfam" id="PF00682">
    <property type="entry name" value="HMGL-like"/>
    <property type="match status" value="1"/>
</dbReference>
<reference evidence="4 5" key="1">
    <citation type="submission" date="2017-02" db="EMBL/GenBank/DDBJ databases">
        <authorList>
            <person name="Peterson S.W."/>
        </authorList>
    </citation>
    <scope>NUCLEOTIDE SEQUENCE [LARGE SCALE GENOMIC DNA]</scope>
    <source>
        <strain evidence="4 5">DSM 18034</strain>
    </source>
</reference>
<dbReference type="CDD" id="cd18773">
    <property type="entry name" value="PDC1_HK_sensor"/>
    <property type="match status" value="1"/>
</dbReference>
<dbReference type="PANTHER" id="PTHR42880">
    <property type="entry name" value="HOMOCITRATE SYNTHASE"/>
    <property type="match status" value="1"/>
</dbReference>
<sequence>MSVLTFKSPGLHRLQNPDSPELFRENFPYTKVGRINFDGEFTIPHPADPMFITDTTFRDGQQARPPYTVRQIATLYDYLHKLGGHSGLIRQSEFFLYSKKDQRAVKACLAKDYDFPQVTGWIRANKNDLELVRQMGLKETGMLTSVSDYHIYLKLKKDRQKAMDDYLELVEKALEWGIVPRCHFEDVTRADIMGFCVPFAIRLMELAKGSGLPVKIRLCDTMGFGVPYPGAALPRSVARIVNAFTQDAGVPSEWLEWHGHNDFHKVLTNAATAWLYGCSGANGTLLGFGERTGNAPLEALVMEYISLTGDDNAAMTETISEIGEYFERELGYRIPDNYPFVGRDFNATSAGIHVDGLIKNEEIYNIFDTEKILKRSVPIIITDKSGRAGVAYWINQHLALAGDDRIDKRHPIVGRITRAIEQTYEKGRTTHFSNAEMKALVKRYLPELFPTDFDHLKDIAHKLSARIIARLSARNEIRQMRTDQVQGLLDGFLEEFPFVQYIYLINTNGHLVSHAICHKEDVEKYKTFDEHTDFSAREWFTVPTRTGKLHVTDFFKSQFTGKLCLTVATPVDDEESEIQGVLGADIRFEELLRRHEMIIPASDDEDGEEEIL</sequence>
<dbReference type="PANTHER" id="PTHR42880:SF1">
    <property type="entry name" value="ISOPROPYLMALATE_HOMOCITRATE_CITRAMALATE SYNTHASE FAMILY PROTEIN"/>
    <property type="match status" value="1"/>
</dbReference>
<name>A0A1T4WD90_9BACT</name>
<dbReference type="AlphaFoldDB" id="A0A1T4WD90"/>
<dbReference type="SUPFAM" id="SSF51569">
    <property type="entry name" value="Aldolase"/>
    <property type="match status" value="1"/>
</dbReference>
<dbReference type="PROSITE" id="PS50991">
    <property type="entry name" value="PYR_CT"/>
    <property type="match status" value="1"/>
</dbReference>
<evidence type="ECO:0000313" key="4">
    <source>
        <dbReference type="EMBL" id="SKA74988.1"/>
    </source>
</evidence>
<dbReference type="Gene3D" id="3.20.20.70">
    <property type="entry name" value="Aldolase class I"/>
    <property type="match status" value="1"/>
</dbReference>
<dbReference type="Proteomes" id="UP000189733">
    <property type="component" value="Unassembled WGS sequence"/>
</dbReference>
<dbReference type="Pfam" id="PF22673">
    <property type="entry name" value="MCP-like_PDC_1"/>
    <property type="match status" value="1"/>
</dbReference>
<dbReference type="OrthoDB" id="9804858at2"/>
<evidence type="ECO:0000313" key="5">
    <source>
        <dbReference type="Proteomes" id="UP000189733"/>
    </source>
</evidence>
<dbReference type="InterPro" id="IPR029151">
    <property type="entry name" value="Sensor-like_sf"/>
</dbReference>
<dbReference type="EMBL" id="FUYA01000006">
    <property type="protein sequence ID" value="SKA74988.1"/>
    <property type="molecule type" value="Genomic_DNA"/>
</dbReference>
<dbReference type="CDD" id="cd07947">
    <property type="entry name" value="DRE_TIM_Re_CS"/>
    <property type="match status" value="1"/>
</dbReference>
<dbReference type="RefSeq" id="WP_078685361.1">
    <property type="nucleotide sequence ID" value="NZ_FUYA01000006.1"/>
</dbReference>
<dbReference type="GO" id="GO:0016740">
    <property type="term" value="F:transferase activity"/>
    <property type="evidence" value="ECO:0007669"/>
    <property type="project" value="UniProtKB-KW"/>
</dbReference>
<dbReference type="InterPro" id="IPR013785">
    <property type="entry name" value="Aldolase_TIM"/>
</dbReference>
<dbReference type="Gene3D" id="3.30.450.20">
    <property type="entry name" value="PAS domain"/>
    <property type="match status" value="1"/>
</dbReference>
<dbReference type="SUPFAM" id="SSF103190">
    <property type="entry name" value="Sensory domain-like"/>
    <property type="match status" value="1"/>
</dbReference>
<comment type="similarity">
    <text evidence="1">Belongs to the alpha-IPM synthase/homocitrate synthase family.</text>
</comment>
<organism evidence="4 5">
    <name type="scientific">Desulfobaculum bizertense DSM 18034</name>
    <dbReference type="NCBI Taxonomy" id="1121442"/>
    <lineage>
        <taxon>Bacteria</taxon>
        <taxon>Pseudomonadati</taxon>
        <taxon>Thermodesulfobacteriota</taxon>
        <taxon>Desulfovibrionia</taxon>
        <taxon>Desulfovibrionales</taxon>
        <taxon>Desulfovibrionaceae</taxon>
        <taxon>Desulfobaculum</taxon>
    </lineage>
</organism>
<proteinExistence type="inferred from homology"/>
<keyword evidence="5" id="KW-1185">Reference proteome</keyword>